<evidence type="ECO:0000313" key="11">
    <source>
        <dbReference type="Proteomes" id="UP000799757"/>
    </source>
</evidence>
<dbReference type="GO" id="GO:0033204">
    <property type="term" value="F:ribonuclease P RNA binding"/>
    <property type="evidence" value="ECO:0007669"/>
    <property type="project" value="InterPro"/>
</dbReference>
<keyword evidence="7" id="KW-0539">Nucleus</keyword>
<dbReference type="InterPro" id="IPR038085">
    <property type="entry name" value="Rnp2-like_sf"/>
</dbReference>
<keyword evidence="6" id="KW-0378">Hydrolase</keyword>
<evidence type="ECO:0000256" key="2">
    <source>
        <dbReference type="ARBA" id="ARBA00004123"/>
    </source>
</evidence>
<protein>
    <recommendedName>
        <fullName evidence="8">Ribonuclease P/MRP protein subunit POP5</fullName>
        <ecNumber evidence="4">3.1.26.5</ecNumber>
    </recommendedName>
</protein>
<dbReference type="GO" id="GO:0005730">
    <property type="term" value="C:nucleolus"/>
    <property type="evidence" value="ECO:0007669"/>
    <property type="project" value="TreeGrafter"/>
</dbReference>
<evidence type="ECO:0000256" key="9">
    <source>
        <dbReference type="ARBA" id="ARBA00055200"/>
    </source>
</evidence>
<dbReference type="InterPro" id="IPR002759">
    <property type="entry name" value="Pop5/Rpp14/Rnp2-like"/>
</dbReference>
<dbReference type="EC" id="3.1.26.5" evidence="4"/>
<sequence length="194" mass="21376">MVRVKNRYLVVNFLYPSTTPPSTSTSSFKDLPSLLQLHQPTPDTFHAGLLLRAIRDGVTELFGDYGMGMVSSSLKVNYHSPATSTSIIRCPQAHYQMVWAALTYMTALPRPIGTPVVVKVVRVSGTIKMAELEVIRRAKDIILRAKMEQRGGGGGIKGMGAGMGMVGHIMKTVEKRREEVLVRVEEAEEESESE</sequence>
<evidence type="ECO:0000313" key="10">
    <source>
        <dbReference type="EMBL" id="KAF2797831.1"/>
    </source>
</evidence>
<reference evidence="10" key="1">
    <citation type="journal article" date="2020" name="Stud. Mycol.">
        <title>101 Dothideomycetes genomes: a test case for predicting lifestyles and emergence of pathogens.</title>
        <authorList>
            <person name="Haridas S."/>
            <person name="Albert R."/>
            <person name="Binder M."/>
            <person name="Bloem J."/>
            <person name="Labutti K."/>
            <person name="Salamov A."/>
            <person name="Andreopoulos B."/>
            <person name="Baker S."/>
            <person name="Barry K."/>
            <person name="Bills G."/>
            <person name="Bluhm B."/>
            <person name="Cannon C."/>
            <person name="Castanera R."/>
            <person name="Culley D."/>
            <person name="Daum C."/>
            <person name="Ezra D."/>
            <person name="Gonzalez J."/>
            <person name="Henrissat B."/>
            <person name="Kuo A."/>
            <person name="Liang C."/>
            <person name="Lipzen A."/>
            <person name="Lutzoni F."/>
            <person name="Magnuson J."/>
            <person name="Mondo S."/>
            <person name="Nolan M."/>
            <person name="Ohm R."/>
            <person name="Pangilinan J."/>
            <person name="Park H.-J."/>
            <person name="Ramirez L."/>
            <person name="Alfaro M."/>
            <person name="Sun H."/>
            <person name="Tritt A."/>
            <person name="Yoshinaga Y."/>
            <person name="Zwiers L.-H."/>
            <person name="Turgeon B."/>
            <person name="Goodwin S."/>
            <person name="Spatafora J."/>
            <person name="Crous P."/>
            <person name="Grigoriev I."/>
        </authorList>
    </citation>
    <scope>NUCLEOTIDE SEQUENCE</scope>
    <source>
        <strain evidence="10">CBS 109.77</strain>
    </source>
</reference>
<dbReference type="Gene3D" id="3.30.70.3250">
    <property type="entry name" value="Ribonuclease P, Pop5 subunit"/>
    <property type="match status" value="1"/>
</dbReference>
<evidence type="ECO:0000256" key="6">
    <source>
        <dbReference type="ARBA" id="ARBA00022801"/>
    </source>
</evidence>
<dbReference type="AlphaFoldDB" id="A0A6A6XMR5"/>
<dbReference type="Proteomes" id="UP000799757">
    <property type="component" value="Unassembled WGS sequence"/>
</dbReference>
<comment type="subcellular location">
    <subcellularLocation>
        <location evidence="2">Nucleus</location>
    </subcellularLocation>
</comment>
<dbReference type="PANTHER" id="PTHR15441:SF2">
    <property type="entry name" value="RIBONUCLEASE P_MRP PROTEIN SUBUNIT POP5"/>
    <property type="match status" value="1"/>
</dbReference>
<dbReference type="GO" id="GO:0000172">
    <property type="term" value="C:ribonuclease MRP complex"/>
    <property type="evidence" value="ECO:0007669"/>
    <property type="project" value="UniProtKB-ARBA"/>
</dbReference>
<dbReference type="SUPFAM" id="SSF160350">
    <property type="entry name" value="Rnp2-like"/>
    <property type="match status" value="1"/>
</dbReference>
<accession>A0A6A6XMR5</accession>
<evidence type="ECO:0000256" key="8">
    <source>
        <dbReference type="ARBA" id="ARBA00044198"/>
    </source>
</evidence>
<gene>
    <name evidence="10" type="ORF">K505DRAFT_234604</name>
</gene>
<dbReference type="FunFam" id="3.30.70.3250:FF:000004">
    <property type="entry name" value="Ribonuclease P/MRP protein subunit POP5"/>
    <property type="match status" value="1"/>
</dbReference>
<dbReference type="GO" id="GO:0000460">
    <property type="term" value="P:maturation of 5.8S rRNA"/>
    <property type="evidence" value="ECO:0007669"/>
    <property type="project" value="UniProtKB-ARBA"/>
</dbReference>
<dbReference type="GO" id="GO:0030681">
    <property type="term" value="C:multimeric ribonuclease P complex"/>
    <property type="evidence" value="ECO:0007669"/>
    <property type="project" value="TreeGrafter"/>
</dbReference>
<dbReference type="GO" id="GO:0004526">
    <property type="term" value="F:ribonuclease P activity"/>
    <property type="evidence" value="ECO:0007669"/>
    <property type="project" value="UniProtKB-EC"/>
</dbReference>
<dbReference type="EMBL" id="MU001797">
    <property type="protein sequence ID" value="KAF2797831.1"/>
    <property type="molecule type" value="Genomic_DNA"/>
</dbReference>
<comment type="similarity">
    <text evidence="3">Belongs to the eukaryotic/archaeal RNase P protein component 2 family.</text>
</comment>
<organism evidence="10 11">
    <name type="scientific">Melanomma pulvis-pyrius CBS 109.77</name>
    <dbReference type="NCBI Taxonomy" id="1314802"/>
    <lineage>
        <taxon>Eukaryota</taxon>
        <taxon>Fungi</taxon>
        <taxon>Dikarya</taxon>
        <taxon>Ascomycota</taxon>
        <taxon>Pezizomycotina</taxon>
        <taxon>Dothideomycetes</taxon>
        <taxon>Pleosporomycetidae</taxon>
        <taxon>Pleosporales</taxon>
        <taxon>Melanommataceae</taxon>
        <taxon>Melanomma</taxon>
    </lineage>
</organism>
<evidence type="ECO:0000256" key="4">
    <source>
        <dbReference type="ARBA" id="ARBA00012179"/>
    </source>
</evidence>
<dbReference type="Pfam" id="PF01900">
    <property type="entry name" value="RNase_P_Rpp14"/>
    <property type="match status" value="1"/>
</dbReference>
<dbReference type="PANTHER" id="PTHR15441">
    <property type="entry name" value="RIBONUCLEASE P PROTEIN SUBUNIT P14"/>
    <property type="match status" value="1"/>
</dbReference>
<comment type="catalytic activity">
    <reaction evidence="1">
        <text>Endonucleolytic cleavage of RNA, removing 5'-extranucleotides from tRNA precursor.</text>
        <dbReference type="EC" id="3.1.26.5"/>
    </reaction>
</comment>
<dbReference type="GO" id="GO:0001682">
    <property type="term" value="P:tRNA 5'-leader removal"/>
    <property type="evidence" value="ECO:0007669"/>
    <property type="project" value="InterPro"/>
</dbReference>
<keyword evidence="11" id="KW-1185">Reference proteome</keyword>
<name>A0A6A6XMR5_9PLEO</name>
<evidence type="ECO:0000256" key="7">
    <source>
        <dbReference type="ARBA" id="ARBA00023242"/>
    </source>
</evidence>
<dbReference type="OrthoDB" id="24745at2759"/>
<evidence type="ECO:0000256" key="5">
    <source>
        <dbReference type="ARBA" id="ARBA00022694"/>
    </source>
</evidence>
<proteinExistence type="inferred from homology"/>
<evidence type="ECO:0000256" key="1">
    <source>
        <dbReference type="ARBA" id="ARBA00000928"/>
    </source>
</evidence>
<evidence type="ECO:0000256" key="3">
    <source>
        <dbReference type="ARBA" id="ARBA00010800"/>
    </source>
</evidence>
<comment type="function">
    <text evidence="9">Component of ribonuclease P, a protein complex that generates mature tRNA molecules by cleaving their 5'-ends. Also a component of RNase MRP, which cleaves pre-rRNA sequences.</text>
</comment>
<keyword evidence="5" id="KW-0819">tRNA processing</keyword>